<organism evidence="1">
    <name type="scientific">Streptomyces sp. SID7499</name>
    <dbReference type="NCBI Taxonomy" id="2706086"/>
    <lineage>
        <taxon>Bacteria</taxon>
        <taxon>Bacillati</taxon>
        <taxon>Actinomycetota</taxon>
        <taxon>Actinomycetes</taxon>
        <taxon>Kitasatosporales</taxon>
        <taxon>Streptomycetaceae</taxon>
        <taxon>Streptomyces</taxon>
    </lineage>
</organism>
<reference evidence="1" key="1">
    <citation type="submission" date="2020-01" db="EMBL/GenBank/DDBJ databases">
        <title>Insect and environment-associated Actinomycetes.</title>
        <authorList>
            <person name="Currrie C."/>
            <person name="Chevrette M."/>
            <person name="Carlson C."/>
            <person name="Stubbendieck R."/>
            <person name="Wendt-Pienkowski E."/>
        </authorList>
    </citation>
    <scope>NUCLEOTIDE SEQUENCE</scope>
    <source>
        <strain evidence="1">SID7499</strain>
    </source>
</reference>
<evidence type="ECO:0000313" key="1">
    <source>
        <dbReference type="EMBL" id="NEE19637.1"/>
    </source>
</evidence>
<feature type="non-terminal residue" evidence="1">
    <location>
        <position position="50"/>
    </location>
</feature>
<dbReference type="EMBL" id="JAAGMN010008154">
    <property type="protein sequence ID" value="NEE19637.1"/>
    <property type="molecule type" value="Genomic_DNA"/>
</dbReference>
<proteinExistence type="predicted"/>
<comment type="caution">
    <text evidence="1">The sequence shown here is derived from an EMBL/GenBank/DDBJ whole genome shotgun (WGS) entry which is preliminary data.</text>
</comment>
<protein>
    <submittedName>
        <fullName evidence="1">Alkaline phosphatase family protein</fullName>
    </submittedName>
</protein>
<accession>A0A6G3XPM1</accession>
<gene>
    <name evidence="1" type="ORF">G3M58_75870</name>
</gene>
<sequence length="50" mass="5103">MTDEAAPGPTPLLVLDVVGLTPQLLAHMPNLRAMGEQGAKAPLSTVLPAV</sequence>
<dbReference type="AlphaFoldDB" id="A0A6G3XPM1"/>
<name>A0A6G3XPM1_9ACTN</name>